<reference evidence="1" key="1">
    <citation type="submission" date="2023-01" db="EMBL/GenBank/DDBJ databases">
        <authorList>
            <person name="Piombo E."/>
        </authorList>
    </citation>
    <scope>NUCLEOTIDE SEQUENCE</scope>
</reference>
<organism evidence="1 2">
    <name type="scientific">Clonostachys chloroleuca</name>
    <dbReference type="NCBI Taxonomy" id="1926264"/>
    <lineage>
        <taxon>Eukaryota</taxon>
        <taxon>Fungi</taxon>
        <taxon>Dikarya</taxon>
        <taxon>Ascomycota</taxon>
        <taxon>Pezizomycotina</taxon>
        <taxon>Sordariomycetes</taxon>
        <taxon>Hypocreomycetidae</taxon>
        <taxon>Hypocreales</taxon>
        <taxon>Bionectriaceae</taxon>
        <taxon>Clonostachys</taxon>
    </lineage>
</organism>
<name>A0AA35MJI7_9HYPO</name>
<proteinExistence type="predicted"/>
<gene>
    <name evidence="1" type="ORF">CCHLO57077_00005676</name>
</gene>
<keyword evidence="2" id="KW-1185">Reference proteome</keyword>
<dbReference type="Proteomes" id="UP001160390">
    <property type="component" value="Unassembled WGS sequence"/>
</dbReference>
<evidence type="ECO:0000313" key="2">
    <source>
        <dbReference type="Proteomes" id="UP001160390"/>
    </source>
</evidence>
<sequence length="99" mass="10739">MLHVRGLPAKVRISSWLIVRAPDSLCDGSKLAAPGWGCCEWDEGAAQLARPRLAAVPPTTGAVNEKREGLCQLPKTEDGALFTRIQGQGRTEKRSRSKD</sequence>
<comment type="caution">
    <text evidence="1">The sequence shown here is derived from an EMBL/GenBank/DDBJ whole genome shotgun (WGS) entry which is preliminary data.</text>
</comment>
<dbReference type="AlphaFoldDB" id="A0AA35MJI7"/>
<dbReference type="EMBL" id="CABFNP030001297">
    <property type="protein sequence ID" value="CAI6097990.1"/>
    <property type="molecule type" value="Genomic_DNA"/>
</dbReference>
<accession>A0AA35MJI7</accession>
<evidence type="ECO:0000313" key="1">
    <source>
        <dbReference type="EMBL" id="CAI6097990.1"/>
    </source>
</evidence>
<protein>
    <submittedName>
        <fullName evidence="1">Uncharacterized protein</fullName>
    </submittedName>
</protein>